<sequence>MAVIVSSIGLKGIEGYRVDVEVQLLPGVEGVNIVGLPDASVKESKDRVVAALYVNDCEKVRFLSLIVPVEFNAPLIIQIFVPIYIF</sequence>
<evidence type="ECO:0000313" key="2">
    <source>
        <dbReference type="Proteomes" id="UP000199474"/>
    </source>
</evidence>
<dbReference type="InterPro" id="IPR020568">
    <property type="entry name" value="Ribosomal_Su5_D2-typ_SF"/>
</dbReference>
<dbReference type="EMBL" id="FOMR01000005">
    <property type="protein sequence ID" value="SFD87488.1"/>
    <property type="molecule type" value="Genomic_DNA"/>
</dbReference>
<protein>
    <submittedName>
        <fullName evidence="1">Subunit ChlI of Mg-chelatase</fullName>
    </submittedName>
</protein>
<dbReference type="AlphaFoldDB" id="A0A1I1VZF7"/>
<reference evidence="2" key="1">
    <citation type="submission" date="2016-10" db="EMBL/GenBank/DDBJ databases">
        <authorList>
            <person name="Varghese N."/>
            <person name="Submissions S."/>
        </authorList>
    </citation>
    <scope>NUCLEOTIDE SEQUENCE [LARGE SCALE GENOMIC DNA]</scope>
    <source>
        <strain evidence="2">DSM 22530</strain>
    </source>
</reference>
<dbReference type="SUPFAM" id="SSF54211">
    <property type="entry name" value="Ribosomal protein S5 domain 2-like"/>
    <property type="match status" value="1"/>
</dbReference>
<proteinExistence type="predicted"/>
<evidence type="ECO:0000313" key="1">
    <source>
        <dbReference type="EMBL" id="SFD87488.1"/>
    </source>
</evidence>
<accession>A0A1I1VZF7</accession>
<dbReference type="STRING" id="640948.SAMN05216238_10574"/>
<dbReference type="Proteomes" id="UP000199474">
    <property type="component" value="Unassembled WGS sequence"/>
</dbReference>
<name>A0A1I1VZF7_9BACI</name>
<dbReference type="OrthoDB" id="9813147at2"/>
<organism evidence="1 2">
    <name type="scientific">Lentibacillus persicus</name>
    <dbReference type="NCBI Taxonomy" id="640948"/>
    <lineage>
        <taxon>Bacteria</taxon>
        <taxon>Bacillati</taxon>
        <taxon>Bacillota</taxon>
        <taxon>Bacilli</taxon>
        <taxon>Bacillales</taxon>
        <taxon>Bacillaceae</taxon>
        <taxon>Lentibacillus</taxon>
    </lineage>
</organism>
<dbReference type="Pfam" id="PF13541">
    <property type="entry name" value="ChlI"/>
    <property type="match status" value="1"/>
</dbReference>
<gene>
    <name evidence="1" type="ORF">SAMN05216238_10574</name>
</gene>
<keyword evidence="2" id="KW-1185">Reference proteome</keyword>